<evidence type="ECO:0000313" key="4">
    <source>
        <dbReference type="EMBL" id="TDU62487.1"/>
    </source>
</evidence>
<keyword evidence="5" id="KW-1185">Reference proteome</keyword>
<dbReference type="InterPro" id="IPR029058">
    <property type="entry name" value="AB_hydrolase_fold"/>
</dbReference>
<dbReference type="PANTHER" id="PTHR43798:SF31">
    <property type="entry name" value="AB HYDROLASE SUPERFAMILY PROTEIN YCLE"/>
    <property type="match status" value="1"/>
</dbReference>
<feature type="domain" description="AB hydrolase-1" evidence="3">
    <location>
        <begin position="127"/>
        <end position="382"/>
    </location>
</feature>
<comment type="caution">
    <text evidence="4">The sequence shown here is derived from an EMBL/GenBank/DDBJ whole genome shotgun (WGS) entry which is preliminary data.</text>
</comment>
<proteinExistence type="predicted"/>
<evidence type="ECO:0000256" key="1">
    <source>
        <dbReference type="ARBA" id="ARBA00022801"/>
    </source>
</evidence>
<accession>A0A4R7RJY6</accession>
<evidence type="ECO:0000259" key="3">
    <source>
        <dbReference type="Pfam" id="PF12697"/>
    </source>
</evidence>
<keyword evidence="2" id="KW-0812">Transmembrane</keyword>
<gene>
    <name evidence="4" type="ORF">EI77_04711</name>
</gene>
<dbReference type="Pfam" id="PF12697">
    <property type="entry name" value="Abhydrolase_6"/>
    <property type="match status" value="1"/>
</dbReference>
<dbReference type="OrthoDB" id="9808398at2"/>
<dbReference type="SUPFAM" id="SSF53474">
    <property type="entry name" value="alpha/beta-Hydrolases"/>
    <property type="match status" value="1"/>
</dbReference>
<dbReference type="InterPro" id="IPR050266">
    <property type="entry name" value="AB_hydrolase_sf"/>
</dbReference>
<dbReference type="InterPro" id="IPR000073">
    <property type="entry name" value="AB_hydrolase_1"/>
</dbReference>
<dbReference type="PANTHER" id="PTHR43798">
    <property type="entry name" value="MONOACYLGLYCEROL LIPASE"/>
    <property type="match status" value="1"/>
</dbReference>
<keyword evidence="2" id="KW-1133">Transmembrane helix</keyword>
<dbReference type="Gene3D" id="3.40.50.1820">
    <property type="entry name" value="alpha/beta hydrolase"/>
    <property type="match status" value="1"/>
</dbReference>
<feature type="transmembrane region" description="Helical" evidence="2">
    <location>
        <begin position="254"/>
        <end position="273"/>
    </location>
</feature>
<reference evidence="4 5" key="1">
    <citation type="submission" date="2019-03" db="EMBL/GenBank/DDBJ databases">
        <title>Genomic Encyclopedia of Archaeal and Bacterial Type Strains, Phase II (KMG-II): from individual species to whole genera.</title>
        <authorList>
            <person name="Goeker M."/>
        </authorList>
    </citation>
    <scope>NUCLEOTIDE SEQUENCE [LARGE SCALE GENOMIC DNA]</scope>
    <source>
        <strain evidence="4 5">ATCC 25309</strain>
    </source>
</reference>
<organism evidence="4 5">
    <name type="scientific">Prosthecobacter fusiformis</name>
    <dbReference type="NCBI Taxonomy" id="48464"/>
    <lineage>
        <taxon>Bacteria</taxon>
        <taxon>Pseudomonadati</taxon>
        <taxon>Verrucomicrobiota</taxon>
        <taxon>Verrucomicrobiia</taxon>
        <taxon>Verrucomicrobiales</taxon>
        <taxon>Verrucomicrobiaceae</taxon>
        <taxon>Prosthecobacter</taxon>
    </lineage>
</organism>
<name>A0A4R7RJY6_9BACT</name>
<dbReference type="GO" id="GO:0016020">
    <property type="term" value="C:membrane"/>
    <property type="evidence" value="ECO:0007669"/>
    <property type="project" value="TreeGrafter"/>
</dbReference>
<dbReference type="Proteomes" id="UP000295662">
    <property type="component" value="Unassembled WGS sequence"/>
</dbReference>
<dbReference type="GO" id="GO:0016787">
    <property type="term" value="F:hydrolase activity"/>
    <property type="evidence" value="ECO:0007669"/>
    <property type="project" value="UniProtKB-KW"/>
</dbReference>
<feature type="transmembrane region" description="Helical" evidence="2">
    <location>
        <begin position="58"/>
        <end position="80"/>
    </location>
</feature>
<keyword evidence="1" id="KW-0378">Hydrolase</keyword>
<evidence type="ECO:0000256" key="2">
    <source>
        <dbReference type="SAM" id="Phobius"/>
    </source>
</evidence>
<dbReference type="AlphaFoldDB" id="A0A4R7RJY6"/>
<dbReference type="EMBL" id="SOCA01000021">
    <property type="protein sequence ID" value="TDU62487.1"/>
    <property type="molecule type" value="Genomic_DNA"/>
</dbReference>
<keyword evidence="2" id="KW-0472">Membrane</keyword>
<dbReference type="PRINTS" id="PR00111">
    <property type="entry name" value="ABHYDROLASE"/>
</dbReference>
<protein>
    <submittedName>
        <fullName evidence="4">Pimeloyl-ACP methyl ester carboxylesterase</fullName>
    </submittedName>
</protein>
<dbReference type="RefSeq" id="WP_133797645.1">
    <property type="nucleotide sequence ID" value="NZ_SOCA01000021.1"/>
</dbReference>
<evidence type="ECO:0000313" key="5">
    <source>
        <dbReference type="Proteomes" id="UP000295662"/>
    </source>
</evidence>
<sequence>MIPTLILQTWLCGLLSLGILSGAIYFAHEWQQRSWVWDASLGASVFQPEVGMNEVTGLLAAACVLVLITLFGGSLLKLVLSSSKPGQGANAVPPYDSITPRISQQIQRPDGTSLRVEVYGPENGMPIVLTHGWGLDSTEWTYFKREMADRFRLIVWDLPGLGKSTRPNNRDFSLDKMAHDLEAVLEFAGSKKAILVGHSIGGMIVMTFCRHFPAALGTRVQGLVLTHTTPTNPVRTTSGAAFLTAIQTPVLKPLMWLTIALSPVVWVMNWLSYRNGSMHITTKRGSFAGTESWAQIDFAARFQLRASPGVVARGMLGMMEYDATDVLPQINVPTLVIAGSDDTTTLPRASQAIQHAVPNGHLTTLIPAKHLGLVEHHEEYAEKVREFSFSSQNQEVPETAPLPLNVIHPFPQTGAKL</sequence>